<evidence type="ECO:0000313" key="4">
    <source>
        <dbReference type="Proteomes" id="UP000235023"/>
    </source>
</evidence>
<dbReference type="SMART" id="SM00248">
    <property type="entry name" value="ANK"/>
    <property type="match status" value="7"/>
</dbReference>
<dbReference type="GO" id="GO:0009116">
    <property type="term" value="P:nucleoside metabolic process"/>
    <property type="evidence" value="ECO:0007669"/>
    <property type="project" value="InterPro"/>
</dbReference>
<evidence type="ECO:0000259" key="2">
    <source>
        <dbReference type="Pfam" id="PF01048"/>
    </source>
</evidence>
<evidence type="ECO:0000256" key="1">
    <source>
        <dbReference type="PROSITE-ProRule" id="PRU00023"/>
    </source>
</evidence>
<dbReference type="PANTHER" id="PTHR46082">
    <property type="entry name" value="ATP/GTP-BINDING PROTEIN-RELATED"/>
    <property type="match status" value="1"/>
</dbReference>
<dbReference type="EMBL" id="KZ559500">
    <property type="protein sequence ID" value="PLN86206.1"/>
    <property type="molecule type" value="Genomic_DNA"/>
</dbReference>
<keyword evidence="1" id="KW-0040">ANK repeat</keyword>
<dbReference type="InterPro" id="IPR002110">
    <property type="entry name" value="Ankyrin_rpt"/>
</dbReference>
<keyword evidence="4" id="KW-1185">Reference proteome</keyword>
<dbReference type="AlphaFoldDB" id="A0A2J5I861"/>
<dbReference type="PROSITE" id="PS50297">
    <property type="entry name" value="ANK_REP_REGION"/>
    <property type="match status" value="1"/>
</dbReference>
<dbReference type="InterPro" id="IPR036770">
    <property type="entry name" value="Ankyrin_rpt-contain_sf"/>
</dbReference>
<dbReference type="GO" id="GO:0003824">
    <property type="term" value="F:catalytic activity"/>
    <property type="evidence" value="ECO:0007669"/>
    <property type="project" value="InterPro"/>
</dbReference>
<dbReference type="InterPro" id="IPR053137">
    <property type="entry name" value="NLR-like"/>
</dbReference>
<reference evidence="4" key="1">
    <citation type="submission" date="2017-12" db="EMBL/GenBank/DDBJ databases">
        <authorList>
            <consortium name="DOE Joint Genome Institute"/>
            <person name="Mondo S.J."/>
            <person name="Kjaerbolling I."/>
            <person name="Vesth T.C."/>
            <person name="Frisvad J.C."/>
            <person name="Nybo J.L."/>
            <person name="Theobald S."/>
            <person name="Kuo A."/>
            <person name="Bowyer P."/>
            <person name="Matsuda Y."/>
            <person name="Lyhne E.K."/>
            <person name="Kogle M.E."/>
            <person name="Clum A."/>
            <person name="Lipzen A."/>
            <person name="Salamov A."/>
            <person name="Ngan C.Y."/>
            <person name="Daum C."/>
            <person name="Chiniquy J."/>
            <person name="Barry K."/>
            <person name="LaButti K."/>
            <person name="Haridas S."/>
            <person name="Simmons B.A."/>
            <person name="Magnuson J.K."/>
            <person name="Mortensen U.H."/>
            <person name="Larsen T.O."/>
            <person name="Grigoriev I.V."/>
            <person name="Baker S.E."/>
            <person name="Andersen M.R."/>
            <person name="Nordberg H.P."/>
            <person name="Cantor M.N."/>
            <person name="Hua S.X."/>
        </authorList>
    </citation>
    <scope>NUCLEOTIDE SEQUENCE [LARGE SCALE GENOMIC DNA]</scope>
    <source>
        <strain evidence="4">IBT 19404</strain>
    </source>
</reference>
<feature type="repeat" description="ANK" evidence="1">
    <location>
        <begin position="752"/>
        <end position="784"/>
    </location>
</feature>
<name>A0A2J5I861_9EURO</name>
<gene>
    <name evidence="3" type="ORF">BDW42DRAFT_201158</name>
</gene>
<dbReference type="PANTHER" id="PTHR46082:SF11">
    <property type="entry name" value="AAA+ ATPASE DOMAIN-CONTAINING PROTEIN-RELATED"/>
    <property type="match status" value="1"/>
</dbReference>
<dbReference type="PROSITE" id="PS50088">
    <property type="entry name" value="ANK_REPEAT"/>
    <property type="match status" value="2"/>
</dbReference>
<dbReference type="Pfam" id="PF01048">
    <property type="entry name" value="PNP_UDP_1"/>
    <property type="match status" value="1"/>
</dbReference>
<protein>
    <recommendedName>
        <fullName evidence="2">Nucleoside phosphorylase domain-containing protein</fullName>
    </recommendedName>
</protein>
<sequence>MTRLMVDDYTVAWICALSLEVMVARVMLDKPHGSPSRANNLNAYDFGELNNHYITITYLPDSVYGTVFAATVVSRMCSTFPRLQFALMVGIGGGVPSKNPDIRLGDIVVGKLGKNHNGVVQYDYGKASLLTHITQLKSKQVMDGDDAIVNIVRAALERSAGMTARFSAPAQSPDFLFCFSYHHAEKGADCGNAPRVHYGLIVSRNQVMKDSVMRDCLSKQDGMLCFEMEASGLMNELPTLVIRGICDYCDSHKLDKWQGYAALAAAAYAKELLVTVSPENKIARRGQDTRSAAWTQFTEDEQACLANLLSTVHKPNFNSMKLRKGNWTSGTCSWQLESDKVKSWFKQDNEFSRNNSNLIMAITLAEGLSEKNISPLGIISDRQKTATSMLQGLLYQIISQYPELLEWIMPKYGIQKERLFTRFDALWVLLIDIGRINQTLSGSYSKGSVPSSMMFIITSYLGSRQEIITNPKTSIREKRVSQALEEKADRTFLWIGIACNWLNEPQMINSLKTLQRLPQDLHLLCKRLLDDAFTAETNEEDYQAIKEMLRLNTDSRLQFTRAIIDLCRLLVIVDKDCVRLLHRSVQDFLVTQISEMKALTANYALSCRCINAVIKNNRMKAQHAALAPEQAFLGYAVCWLENYNHLTKGIGHDLHNNHVFPFLSPEKREDKGPCGRTPILITAANAQVKTMRFLIESSANTLLEKGVSLYDCDKDNMTPFLYTVANLDERCAQDFLWRPNAKKEVAAPNLESGLTALHFSALNACTKITAFLLRYDADPNVRSEAGDTPLYLVIRCGLLGRECHDAWGKRIYAIESLRELIMDPASEEASDIDRAIDQARAHIVDTLLESEHLINFHQGADITRINGSHQTCLHLASKVRILGIVRRLVEEDQNILLEDINRLSPFYCALHEGYLEVLQYMAKACTRALLEVWNTPDHHGRTSLHHHVSSIFCDIAVVNFLIQTGCDVNQPDEGQNSSLGLYVGSFHLGVERMIFSRLVQEGADPLLVNAQQQNLLHLLMRHRGAYNKIIEYVFHSGIDPTARDVDGKIFMHYGAIHGAFTEELIEFLRCHGVLDLHTRDSISQSPLDYAEAKARQEFPDDILLHFDQK</sequence>
<dbReference type="InterPro" id="IPR000845">
    <property type="entry name" value="Nucleoside_phosphorylase_d"/>
</dbReference>
<proteinExistence type="predicted"/>
<organism evidence="3 4">
    <name type="scientific">Aspergillus taichungensis</name>
    <dbReference type="NCBI Taxonomy" id="482145"/>
    <lineage>
        <taxon>Eukaryota</taxon>
        <taxon>Fungi</taxon>
        <taxon>Dikarya</taxon>
        <taxon>Ascomycota</taxon>
        <taxon>Pezizomycotina</taxon>
        <taxon>Eurotiomycetes</taxon>
        <taxon>Eurotiomycetidae</taxon>
        <taxon>Eurotiales</taxon>
        <taxon>Aspergillaceae</taxon>
        <taxon>Aspergillus</taxon>
        <taxon>Aspergillus subgen. Circumdati</taxon>
    </lineage>
</organism>
<feature type="repeat" description="ANK" evidence="1">
    <location>
        <begin position="939"/>
        <end position="973"/>
    </location>
</feature>
<dbReference type="InterPro" id="IPR035994">
    <property type="entry name" value="Nucleoside_phosphorylase_sf"/>
</dbReference>
<dbReference type="SUPFAM" id="SSF48403">
    <property type="entry name" value="Ankyrin repeat"/>
    <property type="match status" value="2"/>
</dbReference>
<accession>A0A2J5I861</accession>
<dbReference type="Proteomes" id="UP000235023">
    <property type="component" value="Unassembled WGS sequence"/>
</dbReference>
<dbReference type="Gene3D" id="3.40.50.1580">
    <property type="entry name" value="Nucleoside phosphorylase domain"/>
    <property type="match status" value="1"/>
</dbReference>
<dbReference type="Pfam" id="PF00023">
    <property type="entry name" value="Ank"/>
    <property type="match status" value="1"/>
</dbReference>
<feature type="domain" description="Nucleoside phosphorylase" evidence="2">
    <location>
        <begin position="28"/>
        <end position="259"/>
    </location>
</feature>
<dbReference type="Gene3D" id="1.25.40.20">
    <property type="entry name" value="Ankyrin repeat-containing domain"/>
    <property type="match status" value="2"/>
</dbReference>
<evidence type="ECO:0000313" key="3">
    <source>
        <dbReference type="EMBL" id="PLN86206.1"/>
    </source>
</evidence>
<dbReference type="SUPFAM" id="SSF53167">
    <property type="entry name" value="Purine and uridine phosphorylases"/>
    <property type="match status" value="1"/>
</dbReference>
<dbReference type="OrthoDB" id="1577640at2759"/>